<dbReference type="InterPro" id="IPR051272">
    <property type="entry name" value="RIO-type_Ser/Thr_kinase"/>
</dbReference>
<comment type="similarity">
    <text evidence="1">Belongs to the protein kinase superfamily. RIO-type Ser/Thr kinase family.</text>
</comment>
<comment type="catalytic activity">
    <reaction evidence="11">
        <text>L-seryl-[protein] + ATP = O-phospho-L-seryl-[protein] + ADP + H(+)</text>
        <dbReference type="Rhea" id="RHEA:17989"/>
        <dbReference type="Rhea" id="RHEA-COMP:9863"/>
        <dbReference type="Rhea" id="RHEA-COMP:11604"/>
        <dbReference type="ChEBI" id="CHEBI:15378"/>
        <dbReference type="ChEBI" id="CHEBI:29999"/>
        <dbReference type="ChEBI" id="CHEBI:30616"/>
        <dbReference type="ChEBI" id="CHEBI:83421"/>
        <dbReference type="ChEBI" id="CHEBI:456216"/>
        <dbReference type="EC" id="2.7.11.1"/>
    </reaction>
</comment>
<comment type="catalytic activity">
    <reaction evidence="10">
        <text>L-threonyl-[protein] + ATP = O-phospho-L-threonyl-[protein] + ADP + H(+)</text>
        <dbReference type="Rhea" id="RHEA:46608"/>
        <dbReference type="Rhea" id="RHEA-COMP:11060"/>
        <dbReference type="Rhea" id="RHEA-COMP:11605"/>
        <dbReference type="ChEBI" id="CHEBI:15378"/>
        <dbReference type="ChEBI" id="CHEBI:30013"/>
        <dbReference type="ChEBI" id="CHEBI:30616"/>
        <dbReference type="ChEBI" id="CHEBI:61977"/>
        <dbReference type="ChEBI" id="CHEBI:456216"/>
        <dbReference type="EC" id="2.7.11.1"/>
    </reaction>
</comment>
<keyword evidence="6" id="KW-0547">Nucleotide-binding</keyword>
<keyword evidence="4 13" id="KW-0808">Transferase</keyword>
<dbReference type="PANTHER" id="PTHR45723">
    <property type="entry name" value="SERINE/THREONINE-PROTEIN KINASE RIO1"/>
    <property type="match status" value="1"/>
</dbReference>
<dbReference type="EC" id="2.7.11.1" evidence="2"/>
<dbReference type="AlphaFoldDB" id="A0A812EW71"/>
<comment type="caution">
    <text evidence="13">The sequence shown here is derived from an EMBL/GenBank/DDBJ whole genome shotgun (WGS) entry which is preliminary data.</text>
</comment>
<evidence type="ECO:0000259" key="12">
    <source>
        <dbReference type="SMART" id="SM00090"/>
    </source>
</evidence>
<dbReference type="Gene3D" id="3.30.200.20">
    <property type="entry name" value="Phosphorylase Kinase, domain 1"/>
    <property type="match status" value="1"/>
</dbReference>
<dbReference type="InterPro" id="IPR011009">
    <property type="entry name" value="Kinase-like_dom_sf"/>
</dbReference>
<evidence type="ECO:0000256" key="9">
    <source>
        <dbReference type="ARBA" id="ARBA00022842"/>
    </source>
</evidence>
<accession>A0A812EW71</accession>
<keyword evidence="9" id="KW-0460">Magnesium</keyword>
<dbReference type="CDD" id="cd05145">
    <property type="entry name" value="RIO1_like"/>
    <property type="match status" value="1"/>
</dbReference>
<dbReference type="Gene3D" id="1.10.510.10">
    <property type="entry name" value="Transferase(Phosphotransferase) domain 1"/>
    <property type="match status" value="1"/>
</dbReference>
<evidence type="ECO:0000313" key="13">
    <source>
        <dbReference type="EMBL" id="CAE6495494.1"/>
    </source>
</evidence>
<keyword evidence="8" id="KW-0067">ATP-binding</keyword>
<evidence type="ECO:0000256" key="1">
    <source>
        <dbReference type="ARBA" id="ARBA00009196"/>
    </source>
</evidence>
<dbReference type="Pfam" id="PF01163">
    <property type="entry name" value="RIO1"/>
    <property type="match status" value="1"/>
</dbReference>
<protein>
    <recommendedName>
        <fullName evidence="2">non-specific serine/threonine protein kinase</fullName>
        <ecNumber evidence="2">2.7.11.1</ecNumber>
    </recommendedName>
</protein>
<dbReference type="InterPro" id="IPR000687">
    <property type="entry name" value="RIO_kinase"/>
</dbReference>
<keyword evidence="3 13" id="KW-0723">Serine/threonine-protein kinase</keyword>
<evidence type="ECO:0000256" key="11">
    <source>
        <dbReference type="ARBA" id="ARBA00048679"/>
    </source>
</evidence>
<dbReference type="GO" id="GO:0004674">
    <property type="term" value="F:protein serine/threonine kinase activity"/>
    <property type="evidence" value="ECO:0007669"/>
    <property type="project" value="UniProtKB-KW"/>
</dbReference>
<evidence type="ECO:0000256" key="10">
    <source>
        <dbReference type="ARBA" id="ARBA00047899"/>
    </source>
</evidence>
<dbReference type="GO" id="GO:0005524">
    <property type="term" value="F:ATP binding"/>
    <property type="evidence" value="ECO:0007669"/>
    <property type="project" value="UniProtKB-KW"/>
</dbReference>
<dbReference type="SMART" id="SM00090">
    <property type="entry name" value="RIO"/>
    <property type="match status" value="1"/>
</dbReference>
<proteinExistence type="inferred from homology"/>
<evidence type="ECO:0000256" key="7">
    <source>
        <dbReference type="ARBA" id="ARBA00022777"/>
    </source>
</evidence>
<feature type="domain" description="RIO kinase" evidence="12">
    <location>
        <begin position="37"/>
        <end position="267"/>
    </location>
</feature>
<evidence type="ECO:0000256" key="6">
    <source>
        <dbReference type="ARBA" id="ARBA00022741"/>
    </source>
</evidence>
<reference evidence="13" key="1">
    <citation type="submission" date="2021-02" db="EMBL/GenBank/DDBJ databases">
        <authorList>
            <person name="Han P."/>
        </authorList>
    </citation>
    <scope>NUCLEOTIDE SEQUENCE</scope>
    <source>
        <strain evidence="13">Candidatus Nitrosotenuis uzonensis 5A</strain>
    </source>
</reference>
<evidence type="ECO:0000256" key="2">
    <source>
        <dbReference type="ARBA" id="ARBA00012513"/>
    </source>
</evidence>
<dbReference type="Proteomes" id="UP000655759">
    <property type="component" value="Unassembled WGS sequence"/>
</dbReference>
<evidence type="ECO:0000256" key="8">
    <source>
        <dbReference type="ARBA" id="ARBA00022840"/>
    </source>
</evidence>
<evidence type="ECO:0000256" key="5">
    <source>
        <dbReference type="ARBA" id="ARBA00022723"/>
    </source>
</evidence>
<dbReference type="SUPFAM" id="SSF56112">
    <property type="entry name" value="Protein kinase-like (PK-like)"/>
    <property type="match status" value="1"/>
</dbReference>
<evidence type="ECO:0000313" key="14">
    <source>
        <dbReference type="Proteomes" id="UP000655759"/>
    </source>
</evidence>
<keyword evidence="7 13" id="KW-0418">Kinase</keyword>
<organism evidence="13 14">
    <name type="scientific">Candidatus Nitrosotenuis uzonensis</name>
    <dbReference type="NCBI Taxonomy" id="1407055"/>
    <lineage>
        <taxon>Archaea</taxon>
        <taxon>Nitrososphaerota</taxon>
        <taxon>Candidatus Nitrosotenuis</taxon>
    </lineage>
</organism>
<gene>
    <name evidence="13" type="ORF">NUZ5A_50422</name>
</gene>
<evidence type="ECO:0000256" key="4">
    <source>
        <dbReference type="ARBA" id="ARBA00022679"/>
    </source>
</evidence>
<dbReference type="RefSeq" id="WP_205099383.1">
    <property type="nucleotide sequence ID" value="NZ_CAJNAQ010000005.1"/>
</dbReference>
<dbReference type="EMBL" id="CAJNAQ010000005">
    <property type="protein sequence ID" value="CAE6495494.1"/>
    <property type="molecule type" value="Genomic_DNA"/>
</dbReference>
<dbReference type="InterPro" id="IPR018934">
    <property type="entry name" value="RIO_dom"/>
</dbReference>
<sequence>MSSDDYEDIVDSDLDDLEIDEKFERIFAKKKKTLDDGFKKFKTVNQVLDKSTMFTMYEMINAKIISYVNGIVRAGKESVLFWAVGPDGKDVALKVYLVSTSSFKKRMPYIMGDPRFSRVKHGTKNMVYLWAKKEFGNLQLCHKKNLPVVRPIHVEKNVLAMEFVGKGGVPAPTLHETEVDESDYQQAVYLLTRLYKEAHLVHCDFSEYNVFKTENGLVLFDLGSAVDTMHPNAQNFLERDIKNMSYFFAKRGLIVQNPADVLEKIIS</sequence>
<keyword evidence="5" id="KW-0479">Metal-binding</keyword>
<evidence type="ECO:0000256" key="3">
    <source>
        <dbReference type="ARBA" id="ARBA00022527"/>
    </source>
</evidence>
<name>A0A812EW71_9ARCH</name>
<dbReference type="GO" id="GO:0046872">
    <property type="term" value="F:metal ion binding"/>
    <property type="evidence" value="ECO:0007669"/>
    <property type="project" value="UniProtKB-KW"/>
</dbReference>